<feature type="transmembrane region" description="Helical" evidence="11">
    <location>
        <begin position="1159"/>
        <end position="1186"/>
    </location>
</feature>
<feature type="transmembrane region" description="Helical" evidence="11">
    <location>
        <begin position="311"/>
        <end position="331"/>
    </location>
</feature>
<dbReference type="Pfam" id="PF00005">
    <property type="entry name" value="ABC_tran"/>
    <property type="match status" value="2"/>
</dbReference>
<dbReference type="InterPro" id="IPR036640">
    <property type="entry name" value="ABC1_TM_sf"/>
</dbReference>
<dbReference type="Pfam" id="PF00664">
    <property type="entry name" value="ABC_membrane"/>
    <property type="match status" value="1"/>
</dbReference>
<sequence length="1518" mass="167419">MDDPMATNQCDDGWFGPAVATESCRGGFDFTILFESTILAVTPSACFLLLAPLRFFQLSKQSPKVKSSSLRMATLLVSALFVSLQIVLLVVVKTQHIGGHALLAGTALEFVAALAAVTLIDLEYFRSIRPSSLTSAYLSVTLLLEIARTRTAWLLHDNSLYPACLSASLAMRLILLTLQNVEKKRWLLQKTEKLSDESIGGPFNRGFFVWLNGLLRQGYNALLSGNELPHIHEKLSSQDLSKSFEAAWENCNQNRKNALMLAIVKCLRWEIIGIAVPRLAVIGFSVAQPFIVGRVVDVLQETDSFSLDMGYGLIGATAIVFIGIAVTRALYEHLGFRATTMIRGGLMALVYQHMMDLPLGSTDESSAMSLMGSDIEMLAEYFNSTVCETWANVLQLGLATWLLKTQVGAVCIAPIVIVISNDAILTGTNIPEQKLIISVIAFVAFSFGTGNSVSYRQKKWLEATEKRINFTSAILGSIRNVKILGLTEIMQKMIDSSRQDELQISKKFRRIQTVRVCTVNLPNVFGQLATFAAYAIVAKIRGSDGLFVAQAVTSLSLINLMIFPLSSLLLAIPDTFASMGCLDRIQGFLRHSKRLDKRAYQSLPLESSMCASSTSDIALSSLPPPPETKHTVMSLKNVRFAWQASSAEETGINLKIDSCQTGTLVLVIGSVGSGKSTLLKRLAGETPVMEGDYFIEYPDIAFCDQTPWLINASIKENIVGNSKFELDHEWYRTVISACSLDTDFMKMPEGDQTPVGSQGNKLSGGQKQRITIARALYSRKRISCFDDIFSGLDNSTSKLVFDKVFGPKGLLRRLGGVAFMATHSVSAYNFNSLVEYAKFADFIIILGDNGQVLEQGSPECLRSYTVAAPELNKTETKESNPRLDLIDDHENQQETQEPELESLSDSSRGDKPQGGADLSIYKYYFSALGWQRILFLLLFLIIDSGMGGFRSREKTMNLTIDSDIWIELWSSSNSQGPNPDLGYWLGLYTCFSFIEAATLTLAVYWTWVVIVPVASRNLHSKVLSACMSASLSYLSSVETGSLVTRFSQDMRLVDMILPRGLINAGFQFFAALAQGAIAIASLPYLAAVLPFLLGLLFLIQRFYLRTSRQLRLLEIELKSPLYTHFIESLAGVVTIRSFSWVDISVSRMVSMLDTAQRPYYLLLCIQRWLSLVLNLVVAALTVLLVGMGFALRSKVNPGLLGIALVMMIDLGQVLSSLIQSWTLLETSLGAISRIKDFSEKTPCEENDVRHLTQPSPEWPNRGEIEFEDVSISYGTTEDIKPVISDISLQLKAGSKVGVCGRTGSGKSSLAMSLLRLNELVSGRIIIDGQDISNMSRSTVRQSISCLSQDPFFFPGSIRQNADPWGRATSTEILDALQRVGIWDSIATKLDGTVDDVLETKLDHGILSQGQKQLFCLARALLKRSKVLILDEPTSSLKPEGMLMKYDSLDRETDAKVQQVIRESFGDCTVIMIAHRIRTLVDFDQIIVLDNCRVIEQGSPSELIGREGGEFSKLLDLES</sequence>
<dbReference type="Pfam" id="PF24357">
    <property type="entry name" value="TMD0_ABC"/>
    <property type="match status" value="1"/>
</dbReference>
<dbReference type="PROSITE" id="PS00211">
    <property type="entry name" value="ABC_TRANSPORTER_1"/>
    <property type="match status" value="2"/>
</dbReference>
<gene>
    <name evidence="14" type="ORF">N7509_013489</name>
</gene>
<dbReference type="SUPFAM" id="SSF52540">
    <property type="entry name" value="P-loop containing nucleoside triphosphate hydrolases"/>
    <property type="match status" value="2"/>
</dbReference>
<dbReference type="InterPro" id="IPR056227">
    <property type="entry name" value="TMD0_ABC"/>
</dbReference>
<dbReference type="CDD" id="cd03244">
    <property type="entry name" value="ABCC_MRP_domain2"/>
    <property type="match status" value="1"/>
</dbReference>
<feature type="transmembrane region" description="Helical" evidence="11">
    <location>
        <begin position="97"/>
        <end position="120"/>
    </location>
</feature>
<dbReference type="Gene3D" id="3.40.50.300">
    <property type="entry name" value="P-loop containing nucleotide triphosphate hydrolases"/>
    <property type="match status" value="2"/>
</dbReference>
<dbReference type="GO" id="GO:0016887">
    <property type="term" value="F:ATP hydrolysis activity"/>
    <property type="evidence" value="ECO:0007669"/>
    <property type="project" value="InterPro"/>
</dbReference>
<dbReference type="SUPFAM" id="SSF90123">
    <property type="entry name" value="ABC transporter transmembrane region"/>
    <property type="match status" value="2"/>
</dbReference>
<dbReference type="GO" id="GO:0005524">
    <property type="term" value="F:ATP binding"/>
    <property type="evidence" value="ECO:0007669"/>
    <property type="project" value="UniProtKB-KW"/>
</dbReference>
<evidence type="ECO:0000256" key="5">
    <source>
        <dbReference type="ARBA" id="ARBA00022741"/>
    </source>
</evidence>
<dbReference type="InterPro" id="IPR044726">
    <property type="entry name" value="ABCC_6TM_D2"/>
</dbReference>
<evidence type="ECO:0000256" key="9">
    <source>
        <dbReference type="ARBA" id="ARBA00023180"/>
    </source>
</evidence>
<feature type="region of interest" description="Disordered" evidence="10">
    <location>
        <begin position="889"/>
        <end position="911"/>
    </location>
</feature>
<dbReference type="GO" id="GO:0140359">
    <property type="term" value="F:ABC-type transporter activity"/>
    <property type="evidence" value="ECO:0007669"/>
    <property type="project" value="InterPro"/>
</dbReference>
<dbReference type="RefSeq" id="XP_056481633.1">
    <property type="nucleotide sequence ID" value="XM_056638126.1"/>
</dbReference>
<feature type="transmembrane region" description="Helical" evidence="11">
    <location>
        <begin position="549"/>
        <end position="572"/>
    </location>
</feature>
<dbReference type="GO" id="GO:0005886">
    <property type="term" value="C:plasma membrane"/>
    <property type="evidence" value="ECO:0007669"/>
    <property type="project" value="UniProtKB-SubCell"/>
</dbReference>
<dbReference type="InterPro" id="IPR003439">
    <property type="entry name" value="ABC_transporter-like_ATP-bd"/>
</dbReference>
<evidence type="ECO:0000256" key="6">
    <source>
        <dbReference type="ARBA" id="ARBA00022840"/>
    </source>
</evidence>
<feature type="transmembrane region" description="Helical" evidence="11">
    <location>
        <begin position="30"/>
        <end position="51"/>
    </location>
</feature>
<dbReference type="InterPro" id="IPR027417">
    <property type="entry name" value="P-loop_NTPase"/>
</dbReference>
<dbReference type="InterPro" id="IPR050173">
    <property type="entry name" value="ABC_transporter_C-like"/>
</dbReference>
<feature type="transmembrane region" description="Helical" evidence="11">
    <location>
        <begin position="401"/>
        <end position="420"/>
    </location>
</feature>
<reference evidence="14" key="2">
    <citation type="journal article" date="2023" name="IMA Fungus">
        <title>Comparative genomic study of the Penicillium genus elucidates a diverse pangenome and 15 lateral gene transfer events.</title>
        <authorList>
            <person name="Petersen C."/>
            <person name="Sorensen T."/>
            <person name="Nielsen M.R."/>
            <person name="Sondergaard T.E."/>
            <person name="Sorensen J.L."/>
            <person name="Fitzpatrick D.A."/>
            <person name="Frisvad J.C."/>
            <person name="Nielsen K.L."/>
        </authorList>
    </citation>
    <scope>NUCLEOTIDE SEQUENCE</scope>
    <source>
        <strain evidence="14">IBT 29677</strain>
    </source>
</reference>
<feature type="transmembrane region" description="Helical" evidence="11">
    <location>
        <begin position="160"/>
        <end position="178"/>
    </location>
</feature>
<keyword evidence="5" id="KW-0547">Nucleotide-binding</keyword>
<dbReference type="Proteomes" id="UP001147747">
    <property type="component" value="Unassembled WGS sequence"/>
</dbReference>
<dbReference type="FunFam" id="1.20.1560.10:FF:000066">
    <property type="entry name" value="ABC multidrug transporter (Eurofung)"/>
    <property type="match status" value="1"/>
</dbReference>
<evidence type="ECO:0000259" key="13">
    <source>
        <dbReference type="PROSITE" id="PS50929"/>
    </source>
</evidence>
<evidence type="ECO:0000256" key="4">
    <source>
        <dbReference type="ARBA" id="ARBA00022692"/>
    </source>
</evidence>
<feature type="transmembrane region" description="Helical" evidence="11">
    <location>
        <begin position="516"/>
        <end position="537"/>
    </location>
</feature>
<organism evidence="14 15">
    <name type="scientific">Penicillium cosmopolitanum</name>
    <dbReference type="NCBI Taxonomy" id="1131564"/>
    <lineage>
        <taxon>Eukaryota</taxon>
        <taxon>Fungi</taxon>
        <taxon>Dikarya</taxon>
        <taxon>Ascomycota</taxon>
        <taxon>Pezizomycotina</taxon>
        <taxon>Eurotiomycetes</taxon>
        <taxon>Eurotiomycetidae</taxon>
        <taxon>Eurotiales</taxon>
        <taxon>Aspergillaceae</taxon>
        <taxon>Penicillium</taxon>
    </lineage>
</organism>
<keyword evidence="7 11" id="KW-1133">Transmembrane helix</keyword>
<comment type="subcellular location">
    <subcellularLocation>
        <location evidence="1">Cell membrane</location>
        <topology evidence="1">Multi-pass membrane protein</topology>
    </subcellularLocation>
</comment>
<dbReference type="FunFam" id="3.40.50.300:FF:000838">
    <property type="entry name" value="ABC multidrug transporter (Eurofung)"/>
    <property type="match status" value="1"/>
</dbReference>
<keyword evidence="2" id="KW-0813">Transport</keyword>
<feature type="domain" description="ABC transmembrane type-1" evidence="13">
    <location>
        <begin position="975"/>
        <end position="1226"/>
    </location>
</feature>
<dbReference type="InterPro" id="IPR017871">
    <property type="entry name" value="ABC_transporter-like_CS"/>
</dbReference>
<dbReference type="SMART" id="SM00382">
    <property type="entry name" value="AAA"/>
    <property type="match status" value="2"/>
</dbReference>
<keyword evidence="3" id="KW-1003">Cell membrane</keyword>
<evidence type="ECO:0000256" key="1">
    <source>
        <dbReference type="ARBA" id="ARBA00004651"/>
    </source>
</evidence>
<evidence type="ECO:0000313" key="14">
    <source>
        <dbReference type="EMBL" id="KAJ5376603.1"/>
    </source>
</evidence>
<evidence type="ECO:0000256" key="3">
    <source>
        <dbReference type="ARBA" id="ARBA00022475"/>
    </source>
</evidence>
<dbReference type="PANTHER" id="PTHR24223">
    <property type="entry name" value="ATP-BINDING CASSETTE SUB-FAMILY C"/>
    <property type="match status" value="1"/>
</dbReference>
<feature type="domain" description="ABC transporter" evidence="12">
    <location>
        <begin position="1264"/>
        <end position="1515"/>
    </location>
</feature>
<feature type="transmembrane region" description="Helical" evidence="11">
    <location>
        <begin position="1066"/>
        <end position="1099"/>
    </location>
</feature>
<feature type="transmembrane region" description="Helical" evidence="11">
    <location>
        <begin position="981"/>
        <end position="1010"/>
    </location>
</feature>
<evidence type="ECO:0000259" key="12">
    <source>
        <dbReference type="PROSITE" id="PS50893"/>
    </source>
</evidence>
<dbReference type="GeneID" id="81377106"/>
<keyword evidence="4 11" id="KW-0812">Transmembrane</keyword>
<keyword evidence="15" id="KW-1185">Reference proteome</keyword>
<dbReference type="InterPro" id="IPR003593">
    <property type="entry name" value="AAA+_ATPase"/>
</dbReference>
<dbReference type="EMBL" id="JAPZBU010000012">
    <property type="protein sequence ID" value="KAJ5376603.1"/>
    <property type="molecule type" value="Genomic_DNA"/>
</dbReference>
<evidence type="ECO:0000256" key="2">
    <source>
        <dbReference type="ARBA" id="ARBA00022448"/>
    </source>
</evidence>
<feature type="domain" description="ABC transmembrane type-1" evidence="13">
    <location>
        <begin position="279"/>
        <end position="574"/>
    </location>
</feature>
<keyword evidence="6" id="KW-0067">ATP-binding</keyword>
<evidence type="ECO:0000256" key="8">
    <source>
        <dbReference type="ARBA" id="ARBA00023136"/>
    </source>
</evidence>
<accession>A0A9W9SI15</accession>
<dbReference type="InterPro" id="IPR011527">
    <property type="entry name" value="ABC1_TM_dom"/>
</dbReference>
<feature type="domain" description="ABC transporter" evidence="12">
    <location>
        <begin position="633"/>
        <end position="874"/>
    </location>
</feature>
<dbReference type="CDD" id="cd18580">
    <property type="entry name" value="ABC_6TM_ABCC_D2"/>
    <property type="match status" value="1"/>
</dbReference>
<dbReference type="OrthoDB" id="6500128at2759"/>
<evidence type="ECO:0000256" key="7">
    <source>
        <dbReference type="ARBA" id="ARBA00022989"/>
    </source>
</evidence>
<feature type="transmembrane region" description="Helical" evidence="11">
    <location>
        <begin position="269"/>
        <end position="291"/>
    </location>
</feature>
<dbReference type="Gene3D" id="1.20.1560.10">
    <property type="entry name" value="ABC transporter type 1, transmembrane domain"/>
    <property type="match status" value="2"/>
</dbReference>
<dbReference type="CDD" id="cd18579">
    <property type="entry name" value="ABC_6TM_ABCC_D1"/>
    <property type="match status" value="1"/>
</dbReference>
<comment type="caution">
    <text evidence="14">The sequence shown here is derived from an EMBL/GenBank/DDBJ whole genome shotgun (WGS) entry which is preliminary data.</text>
</comment>
<keyword evidence="8 11" id="KW-0472">Membrane</keyword>
<keyword evidence="9" id="KW-0325">Glycoprotein</keyword>
<proteinExistence type="predicted"/>
<dbReference type="InterPro" id="IPR044746">
    <property type="entry name" value="ABCC_6TM_D1"/>
</dbReference>
<evidence type="ECO:0000256" key="10">
    <source>
        <dbReference type="SAM" id="MobiDB-lite"/>
    </source>
</evidence>
<dbReference type="PANTHER" id="PTHR24223:SF399">
    <property type="entry name" value="ABC TRANSPORTER ATNG"/>
    <property type="match status" value="1"/>
</dbReference>
<evidence type="ECO:0000313" key="15">
    <source>
        <dbReference type="Proteomes" id="UP001147747"/>
    </source>
</evidence>
<feature type="transmembrane region" description="Helical" evidence="11">
    <location>
        <begin position="435"/>
        <end position="453"/>
    </location>
</feature>
<evidence type="ECO:0000256" key="11">
    <source>
        <dbReference type="SAM" id="Phobius"/>
    </source>
</evidence>
<dbReference type="PROSITE" id="PS50893">
    <property type="entry name" value="ABC_TRANSPORTER_2"/>
    <property type="match status" value="2"/>
</dbReference>
<feature type="transmembrane region" description="Helical" evidence="11">
    <location>
        <begin position="1022"/>
        <end position="1046"/>
    </location>
</feature>
<feature type="transmembrane region" description="Helical" evidence="11">
    <location>
        <begin position="923"/>
        <end position="942"/>
    </location>
</feature>
<feature type="transmembrane region" description="Helical" evidence="11">
    <location>
        <begin position="72"/>
        <end position="91"/>
    </location>
</feature>
<reference evidence="14" key="1">
    <citation type="submission" date="2022-12" db="EMBL/GenBank/DDBJ databases">
        <authorList>
            <person name="Petersen C."/>
        </authorList>
    </citation>
    <scope>NUCLEOTIDE SEQUENCE</scope>
    <source>
        <strain evidence="14">IBT 29677</strain>
    </source>
</reference>
<dbReference type="PROSITE" id="PS50929">
    <property type="entry name" value="ABC_TM1F"/>
    <property type="match status" value="2"/>
</dbReference>
<protein>
    <submittedName>
        <fullName evidence="14">Multidrug resistance-associated protein</fullName>
    </submittedName>
</protein>
<name>A0A9W9SI15_9EURO</name>